<evidence type="ECO:0000256" key="3">
    <source>
        <dbReference type="ARBA" id="ARBA00022793"/>
    </source>
</evidence>
<keyword evidence="10" id="KW-0670">Pyruvate</keyword>
<keyword evidence="9" id="KW-1208">Phospholipid metabolism</keyword>
<keyword evidence="11" id="KW-0812">Transmembrane</keyword>
<dbReference type="GO" id="GO:0008654">
    <property type="term" value="P:phospholipid biosynthetic process"/>
    <property type="evidence" value="ECO:0007669"/>
    <property type="project" value="UniProtKB-KW"/>
</dbReference>
<feature type="transmembrane region" description="Helical" evidence="11">
    <location>
        <begin position="12"/>
        <end position="27"/>
    </location>
</feature>
<evidence type="ECO:0000256" key="4">
    <source>
        <dbReference type="ARBA" id="ARBA00023098"/>
    </source>
</evidence>
<keyword evidence="2" id="KW-0444">Lipid biosynthesis</keyword>
<keyword evidence="13" id="KW-1185">Reference proteome</keyword>
<reference evidence="12 13" key="1">
    <citation type="submission" date="2019-03" db="EMBL/GenBank/DDBJ databases">
        <title>Genomic Encyclopedia of Type Strains, Phase IV (KMG-IV): sequencing the most valuable type-strain genomes for metagenomic binning, comparative biology and taxonomic classification.</title>
        <authorList>
            <person name="Goeker M."/>
        </authorList>
    </citation>
    <scope>NUCLEOTIDE SEQUENCE [LARGE SCALE GENOMIC DNA]</scope>
    <source>
        <strain evidence="12 13">DSM 19610</strain>
    </source>
</reference>
<dbReference type="OrthoDB" id="5958899at2"/>
<keyword evidence="7" id="KW-0594">Phospholipid biosynthesis</keyword>
<keyword evidence="4" id="KW-0443">Lipid metabolism</keyword>
<dbReference type="PANTHER" id="PTHR35809:SF1">
    <property type="entry name" value="ARCHAETIDYLSERINE DECARBOXYLASE PROENZYME-RELATED"/>
    <property type="match status" value="1"/>
</dbReference>
<evidence type="ECO:0000256" key="8">
    <source>
        <dbReference type="ARBA" id="ARBA00023239"/>
    </source>
</evidence>
<dbReference type="InterPro" id="IPR033175">
    <property type="entry name" value="PSD-A"/>
</dbReference>
<dbReference type="GO" id="GO:0004609">
    <property type="term" value="F:phosphatidylserine decarboxylase activity"/>
    <property type="evidence" value="ECO:0007669"/>
    <property type="project" value="InterPro"/>
</dbReference>
<evidence type="ECO:0000256" key="6">
    <source>
        <dbReference type="ARBA" id="ARBA00023145"/>
    </source>
</evidence>
<evidence type="ECO:0000256" key="11">
    <source>
        <dbReference type="SAM" id="Phobius"/>
    </source>
</evidence>
<evidence type="ECO:0000256" key="7">
    <source>
        <dbReference type="ARBA" id="ARBA00023209"/>
    </source>
</evidence>
<keyword evidence="6" id="KW-0865">Zymogen</keyword>
<dbReference type="EMBL" id="SMFX01000001">
    <property type="protein sequence ID" value="TCK17619.1"/>
    <property type="molecule type" value="Genomic_DNA"/>
</dbReference>
<evidence type="ECO:0000313" key="12">
    <source>
        <dbReference type="EMBL" id="TCK17619.1"/>
    </source>
</evidence>
<accession>A0A4R1HE65</accession>
<keyword evidence="3" id="KW-0210">Decarboxylase</keyword>
<sequence length="204" mass="22695">MATGRYPYFSRAGWLPFLLFAITGFVVGNAVGWLWSSPFWLLCLFVLFIYRDPYRDIPASPLAVVSPADGIVSQVENVRDPYLDRDAIRVLINMSHIGVYSTRSPVEGKVMKPPYDGGADRPHGVWLKTDEDDDLVIVMHRSPLHNLPRCYVGIGERLGQGQRCGFIPMGGQVEIYLPCNSRVQVKAGSHVRAGSDVIALLVHK</sequence>
<evidence type="ECO:0000256" key="2">
    <source>
        <dbReference type="ARBA" id="ARBA00022516"/>
    </source>
</evidence>
<dbReference type="PANTHER" id="PTHR35809">
    <property type="entry name" value="ARCHAETIDYLSERINE DECARBOXYLASE PROENZYME-RELATED"/>
    <property type="match status" value="1"/>
</dbReference>
<name>A0A4R1HE65_9GAMM</name>
<evidence type="ECO:0000313" key="13">
    <source>
        <dbReference type="Proteomes" id="UP000295707"/>
    </source>
</evidence>
<dbReference type="Proteomes" id="UP000295707">
    <property type="component" value="Unassembled WGS sequence"/>
</dbReference>
<evidence type="ECO:0000256" key="9">
    <source>
        <dbReference type="ARBA" id="ARBA00023264"/>
    </source>
</evidence>
<comment type="caution">
    <text evidence="12">The sequence shown here is derived from an EMBL/GenBank/DDBJ whole genome shotgun (WGS) entry which is preliminary data.</text>
</comment>
<gene>
    <name evidence="12" type="ORF">DFR30_0853</name>
</gene>
<evidence type="ECO:0000256" key="5">
    <source>
        <dbReference type="ARBA" id="ARBA00023136"/>
    </source>
</evidence>
<keyword evidence="1" id="KW-1003">Cell membrane</keyword>
<keyword evidence="5 11" id="KW-0472">Membrane</keyword>
<dbReference type="InterPro" id="IPR003817">
    <property type="entry name" value="PS_Dcarbxylase"/>
</dbReference>
<organism evidence="12 13">
    <name type="scientific">Thiogranum longum</name>
    <dbReference type="NCBI Taxonomy" id="1537524"/>
    <lineage>
        <taxon>Bacteria</taxon>
        <taxon>Pseudomonadati</taxon>
        <taxon>Pseudomonadota</taxon>
        <taxon>Gammaproteobacteria</taxon>
        <taxon>Chromatiales</taxon>
        <taxon>Ectothiorhodospiraceae</taxon>
        <taxon>Thiogranum</taxon>
    </lineage>
</organism>
<dbReference type="RefSeq" id="WP_132971483.1">
    <property type="nucleotide sequence ID" value="NZ_SMFX01000001.1"/>
</dbReference>
<keyword evidence="11" id="KW-1133">Transmembrane helix</keyword>
<dbReference type="AlphaFoldDB" id="A0A4R1HE65"/>
<evidence type="ECO:0000256" key="1">
    <source>
        <dbReference type="ARBA" id="ARBA00022475"/>
    </source>
</evidence>
<proteinExistence type="predicted"/>
<keyword evidence="8" id="KW-0456">Lyase</keyword>
<protein>
    <submittedName>
        <fullName evidence="12">Phosphatidylserine decarboxylase</fullName>
    </submittedName>
</protein>
<dbReference type="Pfam" id="PF02666">
    <property type="entry name" value="PS_Dcarbxylase"/>
    <property type="match status" value="2"/>
</dbReference>
<evidence type="ECO:0000256" key="10">
    <source>
        <dbReference type="ARBA" id="ARBA00023317"/>
    </source>
</evidence>